<dbReference type="eggNOG" id="COG5511">
    <property type="taxonomic scope" value="Bacteria"/>
</dbReference>
<dbReference type="HOGENOM" id="CLU_027870_3_1_3"/>
<feature type="region of interest" description="Disordered" evidence="1">
    <location>
        <begin position="516"/>
        <end position="541"/>
    </location>
</feature>
<reference evidence="2 3" key="1">
    <citation type="journal article" date="2013" name="PLoS ONE">
        <title>Cultivation and Complete Genome Sequencing of Gloeobacter kilaueensis sp. nov., from a Lava Cave in Kilauea Caldera, Hawai'i.</title>
        <authorList>
            <person name="Saw J.H."/>
            <person name="Schatz M."/>
            <person name="Brown M.V."/>
            <person name="Kunkel D.D."/>
            <person name="Foster J.S."/>
            <person name="Shick H."/>
            <person name="Christensen S."/>
            <person name="Hou S."/>
            <person name="Wan X."/>
            <person name="Donachie S.P."/>
        </authorList>
    </citation>
    <scope>NUCLEOTIDE SEQUENCE [LARGE SCALE GENOMIC DNA]</scope>
    <source>
        <strain evidence="3">JS</strain>
    </source>
</reference>
<dbReference type="InterPro" id="IPR006429">
    <property type="entry name" value="Phage_lambda_portal"/>
</dbReference>
<dbReference type="AlphaFoldDB" id="U5QE38"/>
<dbReference type="Pfam" id="PF05136">
    <property type="entry name" value="Phage_portal_2"/>
    <property type="match status" value="1"/>
</dbReference>
<keyword evidence="3" id="KW-1185">Reference proteome</keyword>
<dbReference type="Proteomes" id="UP000017396">
    <property type="component" value="Chromosome"/>
</dbReference>
<organism evidence="2 3">
    <name type="scientific">Gloeobacter kilaueensis (strain ATCC BAA-2537 / CCAP 1431/1 / ULC 316 / JS1)</name>
    <dbReference type="NCBI Taxonomy" id="1183438"/>
    <lineage>
        <taxon>Bacteria</taxon>
        <taxon>Bacillati</taxon>
        <taxon>Cyanobacteriota</taxon>
        <taxon>Cyanophyceae</taxon>
        <taxon>Gloeobacterales</taxon>
        <taxon>Gloeobacteraceae</taxon>
        <taxon>Gloeobacter</taxon>
    </lineage>
</organism>
<dbReference type="PATRIC" id="fig|1183438.3.peg.882"/>
<dbReference type="STRING" id="1183438.GKIL_0892"/>
<gene>
    <name evidence="2" type="ORF">GKIL_0892</name>
</gene>
<dbReference type="OrthoDB" id="2664at2"/>
<dbReference type="EMBL" id="CP003587">
    <property type="protein sequence ID" value="AGY57138.1"/>
    <property type="molecule type" value="Genomic_DNA"/>
</dbReference>
<dbReference type="KEGG" id="glj:GKIL_0892"/>
<evidence type="ECO:0000313" key="3">
    <source>
        <dbReference type="Proteomes" id="UP000017396"/>
    </source>
</evidence>
<protein>
    <submittedName>
        <fullName evidence="2">Phage portal protein, lambda family</fullName>
    </submittedName>
</protein>
<evidence type="ECO:0000256" key="1">
    <source>
        <dbReference type="SAM" id="MobiDB-lite"/>
    </source>
</evidence>
<feature type="compositionally biased region" description="Polar residues" evidence="1">
    <location>
        <begin position="525"/>
        <end position="541"/>
    </location>
</feature>
<sequence>MGLIAFLPSATDSAREREMARRARASAKERESAVATESQYRQFAAALLDRTTSDWIPYGTSADAELFTSLVRMRSRARQQVRDNPYARGAVRTIVQNVVGLNVGFQSRVMMLRGGKLDDGTNARIEKAWNRWCKKKYCSANGKHSFASMLRLAVGRVAVDGEVIVRFRRKAFSGSTIPLALQVIESDQLAEDYNRTAPGTGNPIRMGVEVDADERPVAYWIRPNHPGDYQFVTGGGSIQPVRIPAEEILHLAVFDRAGQTRAESWFCAALLRLKQMSSYEDAEIIRARAAACRMGFLKTTGGSSAFADLETTTGKPTVDPADGVTRQVRFAPGQFWQLQPNEEVDIPASPPPGDGGDPFLRMMLRSIATSIGISYATFANDHGQSNFSSSRLSLLDDRDNWRVIQAWLIENLIQPIFERWLDTAVLYSALDLPNYFADPERYSDCRWKPRGWAWIDPLKDVQSAILAVNAGLDTLTNQITQNGGDVEDLFKERRIELDLAEQYRIPLAADTRVTNNTAAVDPSATADSNNTAAGDNTNAQQ</sequence>
<dbReference type="GO" id="GO:0019068">
    <property type="term" value="P:virion assembly"/>
    <property type="evidence" value="ECO:0007669"/>
    <property type="project" value="InterPro"/>
</dbReference>
<accession>U5QE38</accession>
<proteinExistence type="predicted"/>
<dbReference type="GO" id="GO:0005198">
    <property type="term" value="F:structural molecule activity"/>
    <property type="evidence" value="ECO:0007669"/>
    <property type="project" value="InterPro"/>
</dbReference>
<evidence type="ECO:0000313" key="2">
    <source>
        <dbReference type="EMBL" id="AGY57138.1"/>
    </source>
</evidence>
<dbReference type="NCBIfam" id="TIGR01539">
    <property type="entry name" value="portal_lambda"/>
    <property type="match status" value="1"/>
</dbReference>
<name>U5QE38_GLOK1</name>